<dbReference type="InterPro" id="IPR050491">
    <property type="entry name" value="AmpC-like"/>
</dbReference>
<dbReference type="PANTHER" id="PTHR46825:SF9">
    <property type="entry name" value="BETA-LACTAMASE-RELATED DOMAIN-CONTAINING PROTEIN"/>
    <property type="match status" value="1"/>
</dbReference>
<dbReference type="AlphaFoldDB" id="A0A7S4W1H0"/>
<evidence type="ECO:0000256" key="1">
    <source>
        <dbReference type="SAM" id="SignalP"/>
    </source>
</evidence>
<protein>
    <recommendedName>
        <fullName evidence="2">Beta-lactamase-related domain-containing protein</fullName>
    </recommendedName>
</protein>
<dbReference type="Pfam" id="PF00144">
    <property type="entry name" value="Beta-lactamase"/>
    <property type="match status" value="1"/>
</dbReference>
<dbReference type="EMBL" id="HBNR01087248">
    <property type="protein sequence ID" value="CAE4665371.1"/>
    <property type="molecule type" value="Transcribed_RNA"/>
</dbReference>
<feature type="signal peptide" evidence="1">
    <location>
        <begin position="1"/>
        <end position="18"/>
    </location>
</feature>
<feature type="chain" id="PRO_5030705946" description="Beta-lactamase-related domain-containing protein" evidence="1">
    <location>
        <begin position="19"/>
        <end position="446"/>
    </location>
</feature>
<evidence type="ECO:0000259" key="2">
    <source>
        <dbReference type="Pfam" id="PF00144"/>
    </source>
</evidence>
<reference evidence="3" key="1">
    <citation type="submission" date="2021-01" db="EMBL/GenBank/DDBJ databases">
        <authorList>
            <person name="Corre E."/>
            <person name="Pelletier E."/>
            <person name="Niang G."/>
            <person name="Scheremetjew M."/>
            <person name="Finn R."/>
            <person name="Kale V."/>
            <person name="Holt S."/>
            <person name="Cochrane G."/>
            <person name="Meng A."/>
            <person name="Brown T."/>
            <person name="Cohen L."/>
        </authorList>
    </citation>
    <scope>NUCLEOTIDE SEQUENCE</scope>
    <source>
        <strain evidence="3">CCMP3105</strain>
    </source>
</reference>
<organism evidence="3">
    <name type="scientific">Alexandrium monilatum</name>
    <dbReference type="NCBI Taxonomy" id="311494"/>
    <lineage>
        <taxon>Eukaryota</taxon>
        <taxon>Sar</taxon>
        <taxon>Alveolata</taxon>
        <taxon>Dinophyceae</taxon>
        <taxon>Gonyaulacales</taxon>
        <taxon>Pyrocystaceae</taxon>
        <taxon>Alexandrium</taxon>
    </lineage>
</organism>
<dbReference type="Gene3D" id="3.40.710.10">
    <property type="entry name" value="DD-peptidase/beta-lactamase superfamily"/>
    <property type="match status" value="1"/>
</dbReference>
<dbReference type="InterPro" id="IPR012338">
    <property type="entry name" value="Beta-lactam/transpept-like"/>
</dbReference>
<dbReference type="InterPro" id="IPR001466">
    <property type="entry name" value="Beta-lactam-related"/>
</dbReference>
<accession>A0A7S4W1H0</accession>
<dbReference type="SUPFAM" id="SSF56601">
    <property type="entry name" value="beta-lactamase/transpeptidase-like"/>
    <property type="match status" value="1"/>
</dbReference>
<gene>
    <name evidence="3" type="ORF">AMON00008_LOCUS62544</name>
</gene>
<evidence type="ECO:0000313" key="3">
    <source>
        <dbReference type="EMBL" id="CAE4665371.1"/>
    </source>
</evidence>
<name>A0A7S4W1H0_9DINO</name>
<proteinExistence type="predicted"/>
<keyword evidence="1" id="KW-0732">Signal</keyword>
<feature type="domain" description="Beta-lactamase-related" evidence="2">
    <location>
        <begin position="64"/>
        <end position="402"/>
    </location>
</feature>
<sequence>MSRLLRPLLLAATAGGVAEEASIAGSVGLRLQTALEEVARHEGQKYNCSISIALRTANGSMAAASGIVDFSTSKKAQVSDMYPWGSVTKMLTASSIMKLVSKGAFKLDDEIAPLVDPIIATMAKNNPKQNFSSVGELWGQRAAKTTVRELLGMQAGIPDFDTAKPSLTGVSVDPLRKVLYAMPKRCDTPVELMSVPWVAHKYTECKPFPGMPFGKFCYSSTNFMLLGLVLAANAGDETWVTFNQSAFLPPELRSEIHFANRGSPRDWDAVPGYDRTAYNVPKGQHNDHDNWEVDGVFSGWTASNLVATPSTVAELTWQIFGPPEGIAPKEFVDQMIPKRTHLYGLGAFNIGFQTGHMDALGVGYGHLGATYGYQSVAGYFPELNIALSVASNIETDNQVQPSDTVCLAYNAVAGILLDRTYRCQYTAAGYYGGRCACKRDAPEIVV</sequence>
<dbReference type="PANTHER" id="PTHR46825">
    <property type="entry name" value="D-ALANYL-D-ALANINE-CARBOXYPEPTIDASE/ENDOPEPTIDASE AMPH"/>
    <property type="match status" value="1"/>
</dbReference>